<evidence type="ECO:0000256" key="9">
    <source>
        <dbReference type="RuleBase" id="RU363032"/>
    </source>
</evidence>
<dbReference type="SUPFAM" id="SSF161098">
    <property type="entry name" value="MetI-like"/>
    <property type="match status" value="1"/>
</dbReference>
<evidence type="ECO:0000313" key="12">
    <source>
        <dbReference type="EMBL" id="GAP63445.1"/>
    </source>
</evidence>
<organism evidence="12 14">
    <name type="scientific">Ardenticatena maritima</name>
    <dbReference type="NCBI Taxonomy" id="872965"/>
    <lineage>
        <taxon>Bacteria</taxon>
        <taxon>Bacillati</taxon>
        <taxon>Chloroflexota</taxon>
        <taxon>Ardenticatenia</taxon>
        <taxon>Ardenticatenales</taxon>
        <taxon>Ardenticatenaceae</taxon>
        <taxon>Ardenticatena</taxon>
    </lineage>
</organism>
<feature type="transmembrane region" description="Helical" evidence="9">
    <location>
        <begin position="187"/>
        <end position="206"/>
    </location>
</feature>
<dbReference type="GO" id="GO:0015098">
    <property type="term" value="F:molybdate ion transmembrane transporter activity"/>
    <property type="evidence" value="ECO:0007669"/>
    <property type="project" value="UniProtKB-UniRule"/>
</dbReference>
<proteinExistence type="inferred from homology"/>
<comment type="function">
    <text evidence="10">Part of the binding-protein-dependent transport system for molybdenum; probably responsible for the translocation of the substrate across the membrane.</text>
</comment>
<dbReference type="Pfam" id="PF00528">
    <property type="entry name" value="BPD_transp_1"/>
    <property type="match status" value="1"/>
</dbReference>
<dbReference type="Gene3D" id="1.10.3720.10">
    <property type="entry name" value="MetI-like"/>
    <property type="match status" value="1"/>
</dbReference>
<dbReference type="PANTHER" id="PTHR30183">
    <property type="entry name" value="MOLYBDENUM TRANSPORT SYSTEM PERMEASE PROTEIN MODB"/>
    <property type="match status" value="1"/>
</dbReference>
<feature type="domain" description="ABC transmembrane type-1" evidence="11">
    <location>
        <begin position="6"/>
        <end position="204"/>
    </location>
</feature>
<dbReference type="InterPro" id="IPR049783">
    <property type="entry name" value="ABC_perm_TupB-like"/>
</dbReference>
<dbReference type="EMBL" id="BBZA01000144">
    <property type="protein sequence ID" value="GAP63445.1"/>
    <property type="molecule type" value="Genomic_DNA"/>
</dbReference>
<dbReference type="PROSITE" id="PS50928">
    <property type="entry name" value="ABC_TM1"/>
    <property type="match status" value="1"/>
</dbReference>
<feature type="transmembrane region" description="Helical" evidence="9">
    <location>
        <begin position="81"/>
        <end position="99"/>
    </location>
</feature>
<keyword evidence="6 9" id="KW-0812">Transmembrane</keyword>
<keyword evidence="14" id="KW-1185">Reference proteome</keyword>
<dbReference type="InterPro" id="IPR011867">
    <property type="entry name" value="ModB_ABC"/>
</dbReference>
<comment type="subcellular location">
    <subcellularLocation>
        <location evidence="1 9">Cell membrane</location>
        <topology evidence="1 9">Multi-pass membrane protein</topology>
    </subcellularLocation>
</comment>
<dbReference type="Proteomes" id="UP000037784">
    <property type="component" value="Unassembled WGS sequence"/>
</dbReference>
<evidence type="ECO:0000256" key="10">
    <source>
        <dbReference type="RuleBase" id="RU365097"/>
    </source>
</evidence>
<evidence type="ECO:0000313" key="13">
    <source>
        <dbReference type="EMBL" id="KPL86943.1"/>
    </source>
</evidence>
<dbReference type="InParanoid" id="A0A0M8K7N7"/>
<evidence type="ECO:0000256" key="8">
    <source>
        <dbReference type="ARBA" id="ARBA00023136"/>
    </source>
</evidence>
<dbReference type="PATRIC" id="fig|872965.6.peg.3027"/>
<dbReference type="OrthoDB" id="9795403at2"/>
<feature type="transmembrane region" description="Helical" evidence="9">
    <location>
        <begin position="140"/>
        <end position="167"/>
    </location>
</feature>
<dbReference type="GO" id="GO:0005886">
    <property type="term" value="C:plasma membrane"/>
    <property type="evidence" value="ECO:0007669"/>
    <property type="project" value="UniProtKB-SubCell"/>
</dbReference>
<feature type="transmembrane region" description="Helical" evidence="9">
    <location>
        <begin position="6"/>
        <end position="32"/>
    </location>
</feature>
<reference evidence="14" key="3">
    <citation type="submission" date="2015-08" db="EMBL/GenBank/DDBJ databases">
        <title>Draft Genome Sequence of a Heterotrophic Facultative Anaerobic Bacterium Ardenticatena maritima Strain 110S.</title>
        <authorList>
            <person name="Kawaichi S."/>
            <person name="Yoshida T."/>
            <person name="Sako Y."/>
            <person name="Nakamura R."/>
        </authorList>
    </citation>
    <scope>NUCLEOTIDE SEQUENCE [LARGE SCALE GENOMIC DNA]</scope>
    <source>
        <strain evidence="14">110S</strain>
    </source>
</reference>
<evidence type="ECO:0000313" key="14">
    <source>
        <dbReference type="Proteomes" id="UP000037784"/>
    </source>
</evidence>
<evidence type="ECO:0000256" key="5">
    <source>
        <dbReference type="ARBA" id="ARBA00022505"/>
    </source>
</evidence>
<evidence type="ECO:0000256" key="2">
    <source>
        <dbReference type="ARBA" id="ARBA00007069"/>
    </source>
</evidence>
<dbReference type="STRING" id="872965.SE16_12785"/>
<keyword evidence="3 9" id="KW-0813">Transport</keyword>
<evidence type="ECO:0000256" key="7">
    <source>
        <dbReference type="ARBA" id="ARBA00022989"/>
    </source>
</evidence>
<dbReference type="NCBIfam" id="NF038017">
    <property type="entry name" value="ABC_perm1"/>
    <property type="match status" value="1"/>
</dbReference>
<gene>
    <name evidence="12" type="primary">modB</name>
    <name evidence="12" type="ORF">ARMA_1868</name>
    <name evidence="13" type="ORF">SE16_12785</name>
</gene>
<dbReference type="Proteomes" id="UP000050502">
    <property type="component" value="Unassembled WGS sequence"/>
</dbReference>
<evidence type="ECO:0000256" key="6">
    <source>
        <dbReference type="ARBA" id="ARBA00022692"/>
    </source>
</evidence>
<keyword evidence="4 10" id="KW-1003">Cell membrane</keyword>
<comment type="similarity">
    <text evidence="2 10">Belongs to the binding-protein-dependent transport system permease family. CysTW subfamily.</text>
</comment>
<keyword evidence="5 10" id="KW-0500">Molybdenum</keyword>
<comment type="caution">
    <text evidence="12">The sequence shown here is derived from an EMBL/GenBank/DDBJ whole genome shotgun (WGS) entry which is preliminary data.</text>
</comment>
<evidence type="ECO:0000256" key="3">
    <source>
        <dbReference type="ARBA" id="ARBA00022448"/>
    </source>
</evidence>
<dbReference type="PANTHER" id="PTHR30183:SF3">
    <property type="entry name" value="MOLYBDENUM TRANSPORT SYSTEM PERMEASE PROTEIN MODB"/>
    <property type="match status" value="1"/>
</dbReference>
<feature type="transmembrane region" description="Helical" evidence="9">
    <location>
        <begin position="44"/>
        <end position="61"/>
    </location>
</feature>
<accession>A0A0M8K7N7</accession>
<dbReference type="CDD" id="cd06261">
    <property type="entry name" value="TM_PBP2"/>
    <property type="match status" value="1"/>
</dbReference>
<dbReference type="InterPro" id="IPR035906">
    <property type="entry name" value="MetI-like_sf"/>
</dbReference>
<protein>
    <recommendedName>
        <fullName evidence="10">Molybdenum transport system permease</fullName>
    </recommendedName>
</protein>
<sequence>MMWTAFWLSIRITAVATAALMVLGVPLGWALARLQFRGRMFVETLLNLPLVLPPSVVGYYLLRALGRGSPLVAWLNLDILFTWQAAAVASTVVALPLMVQSVQAAIADVDPALENAARTLGVNEVEIFWHITLPLARRGILAGVLLGGARALGEFGATLMVAGNIPGRTQTLPLAIYDAVQNRQYDLANQMVLLMTALAFLALWGVRRVEMSRHAA</sequence>
<dbReference type="RefSeq" id="WP_054493278.1">
    <property type="nucleotide sequence ID" value="NZ_BBZA01000144.1"/>
</dbReference>
<reference evidence="13 15" key="2">
    <citation type="submission" date="2015-07" db="EMBL/GenBank/DDBJ databases">
        <title>Whole genome sequence of Ardenticatena maritima DSM 23922.</title>
        <authorList>
            <person name="Hemp J."/>
            <person name="Ward L.M."/>
            <person name="Pace L.A."/>
            <person name="Fischer W.W."/>
        </authorList>
    </citation>
    <scope>NUCLEOTIDE SEQUENCE [LARGE SCALE GENOMIC DNA]</scope>
    <source>
        <strain evidence="13 15">110S</strain>
    </source>
</reference>
<evidence type="ECO:0000313" key="15">
    <source>
        <dbReference type="Proteomes" id="UP000050502"/>
    </source>
</evidence>
<evidence type="ECO:0000256" key="4">
    <source>
        <dbReference type="ARBA" id="ARBA00022475"/>
    </source>
</evidence>
<evidence type="ECO:0000259" key="11">
    <source>
        <dbReference type="PROSITE" id="PS50928"/>
    </source>
</evidence>
<dbReference type="FunCoup" id="A0A0M8K7N7">
    <property type="interactions" value="248"/>
</dbReference>
<keyword evidence="7 9" id="KW-1133">Transmembrane helix</keyword>
<dbReference type="NCBIfam" id="TIGR02141">
    <property type="entry name" value="modB_ABC"/>
    <property type="match status" value="1"/>
</dbReference>
<reference evidence="12 14" key="1">
    <citation type="journal article" date="2015" name="Genome Announc.">
        <title>Draft Genome Sequence of a Heterotrophic Facultative Anaerobic Thermophilic Bacterium, Ardenticatena maritima Strain 110ST.</title>
        <authorList>
            <person name="Kawaichi S."/>
            <person name="Yoshida T."/>
            <person name="Sako Y."/>
            <person name="Nakamura R."/>
        </authorList>
    </citation>
    <scope>NUCLEOTIDE SEQUENCE [LARGE SCALE GENOMIC DNA]</scope>
    <source>
        <strain evidence="12 14">110S</strain>
    </source>
</reference>
<dbReference type="EMBL" id="LGKN01000007">
    <property type="protein sequence ID" value="KPL86943.1"/>
    <property type="molecule type" value="Genomic_DNA"/>
</dbReference>
<keyword evidence="8 9" id="KW-0472">Membrane</keyword>
<evidence type="ECO:0000256" key="1">
    <source>
        <dbReference type="ARBA" id="ARBA00004651"/>
    </source>
</evidence>
<dbReference type="InterPro" id="IPR000515">
    <property type="entry name" value="MetI-like"/>
</dbReference>
<name>A0A0M8K7N7_9CHLR</name>
<dbReference type="AlphaFoldDB" id="A0A0M8K7N7"/>